<keyword evidence="5" id="KW-1185">Reference proteome</keyword>
<feature type="transmembrane region" description="Helical" evidence="2">
    <location>
        <begin position="12"/>
        <end position="31"/>
    </location>
</feature>
<keyword evidence="2" id="KW-1133">Transmembrane helix</keyword>
<dbReference type="InterPro" id="IPR050154">
    <property type="entry name" value="UbiB_kinase"/>
</dbReference>
<keyword evidence="2" id="KW-0812">Transmembrane</keyword>
<evidence type="ECO:0000256" key="1">
    <source>
        <dbReference type="ARBA" id="ARBA00009670"/>
    </source>
</evidence>
<dbReference type="GO" id="GO:0016301">
    <property type="term" value="F:kinase activity"/>
    <property type="evidence" value="ECO:0007669"/>
    <property type="project" value="UniProtKB-KW"/>
</dbReference>
<keyword evidence="4" id="KW-0808">Transferase</keyword>
<reference evidence="4 5" key="1">
    <citation type="submission" date="2017-10" db="EMBL/GenBank/DDBJ databases">
        <title>Sequencing the genomes of 1000 actinobacteria strains.</title>
        <authorList>
            <person name="Klenk H.-P."/>
        </authorList>
    </citation>
    <scope>NUCLEOTIDE SEQUENCE [LARGE SCALE GENOMIC DNA]</scope>
    <source>
        <strain evidence="4 5">DSM 15597</strain>
    </source>
</reference>
<comment type="similarity">
    <text evidence="1">Belongs to the protein kinase superfamily. ADCK protein kinase family.</text>
</comment>
<protein>
    <submittedName>
        <fullName evidence="4">Putative unusual protein kinase regulating ubiquinone biosynthesis (AarF/ABC1/UbiB family)</fullName>
    </submittedName>
</protein>
<evidence type="ECO:0000313" key="5">
    <source>
        <dbReference type="Proteomes" id="UP000226079"/>
    </source>
</evidence>
<comment type="caution">
    <text evidence="4">The sequence shown here is derived from an EMBL/GenBank/DDBJ whole genome shotgun (WGS) entry which is preliminary data.</text>
</comment>
<organism evidence="4 5">
    <name type="scientific">Propionicimonas paludicola</name>
    <dbReference type="NCBI Taxonomy" id="185243"/>
    <lineage>
        <taxon>Bacteria</taxon>
        <taxon>Bacillati</taxon>
        <taxon>Actinomycetota</taxon>
        <taxon>Actinomycetes</taxon>
        <taxon>Propionibacteriales</taxon>
        <taxon>Nocardioidaceae</taxon>
        <taxon>Propionicimonas</taxon>
    </lineage>
</organism>
<dbReference type="OrthoDB" id="9795390at2"/>
<proteinExistence type="inferred from homology"/>
<name>A0A2A9CP98_9ACTN</name>
<dbReference type="PANTHER" id="PTHR10566:SF113">
    <property type="entry name" value="PROTEIN ACTIVITY OF BC1 COMPLEX KINASE 7, CHLOROPLASTIC"/>
    <property type="match status" value="1"/>
</dbReference>
<dbReference type="Proteomes" id="UP000226079">
    <property type="component" value="Unassembled WGS sequence"/>
</dbReference>
<keyword evidence="4" id="KW-0418">Kinase</keyword>
<dbReference type="Pfam" id="PF03109">
    <property type="entry name" value="ABC1"/>
    <property type="match status" value="1"/>
</dbReference>
<evidence type="ECO:0000259" key="3">
    <source>
        <dbReference type="Pfam" id="PF03109"/>
    </source>
</evidence>
<dbReference type="InterPro" id="IPR004147">
    <property type="entry name" value="ABC1_dom"/>
</dbReference>
<dbReference type="SUPFAM" id="SSF56112">
    <property type="entry name" value="Protein kinase-like (PK-like)"/>
    <property type="match status" value="1"/>
</dbReference>
<dbReference type="AlphaFoldDB" id="A0A2A9CP98"/>
<dbReference type="CDD" id="cd05121">
    <property type="entry name" value="ABC1_ADCK3-like"/>
    <property type="match status" value="1"/>
</dbReference>
<gene>
    <name evidence="4" type="ORF">ATK74_0755</name>
</gene>
<evidence type="ECO:0000313" key="4">
    <source>
        <dbReference type="EMBL" id="PFG16223.1"/>
    </source>
</evidence>
<accession>A0A2A9CP98</accession>
<sequence length="558" mass="61067">MTTAQLRARYRRIVTFFGVLTAGFIYWELILPKLGLGSLSNRTRAERNRRAAARFRTLAIGMGGLLIKSGQFLSARLDVLPAEITSELSGLQDEVPPAPYDQIKALAEAEFGRPLSEVFASFEAEPLAAASLGQAHRAVLKADDAAETGFADVVVKVQRPSIDKIVETDLAALRRVGQWLTRYKPVSSRVDVPALVEEFATTSLEEIDYLGEARNAEHFREAFAEDELILVPEVAWERTTKRVLTLEDVSAIRIGDYDAITAAGIDRGKVAEKLVASYLQQIFDDGVFHADPHPGNLFVTPLPEPGEFQLTFIDFGMVGRVPEGLRDALREALIAVATQDAPRLVAAFSSLDVLLPTADTKLLELAAAQVFDRFGGMSMGDLREISHEEMMSFGLQFRELMVSMPFQLPENLLMLGRSLAILSGMCTGLDPSFNLWATLAPYTAKLVGDEGGGFSWQTITSEGGKILQTLVALPARADRVLTTVERGELAVRTPILDLRIRRLDRTMNKMTYAVVFAALLLAGALLWTPAPVLAQVLMWGSILPLLAVLLGGRRHPPA</sequence>
<evidence type="ECO:0000256" key="2">
    <source>
        <dbReference type="SAM" id="Phobius"/>
    </source>
</evidence>
<keyword evidence="2" id="KW-0472">Membrane</keyword>
<dbReference type="EMBL" id="PDJC01000001">
    <property type="protein sequence ID" value="PFG16223.1"/>
    <property type="molecule type" value="Genomic_DNA"/>
</dbReference>
<feature type="transmembrane region" description="Helical" evidence="2">
    <location>
        <begin position="510"/>
        <end position="527"/>
    </location>
</feature>
<dbReference type="InterPro" id="IPR011009">
    <property type="entry name" value="Kinase-like_dom_sf"/>
</dbReference>
<keyword evidence="4" id="KW-0830">Ubiquinone</keyword>
<dbReference type="PANTHER" id="PTHR10566">
    <property type="entry name" value="CHAPERONE-ACTIVITY OF BC1 COMPLEX CABC1 -RELATED"/>
    <property type="match status" value="1"/>
</dbReference>
<feature type="transmembrane region" description="Helical" evidence="2">
    <location>
        <begin position="533"/>
        <end position="552"/>
    </location>
</feature>
<feature type="domain" description="ABC1 atypical kinase-like" evidence="3">
    <location>
        <begin position="91"/>
        <end position="345"/>
    </location>
</feature>
<dbReference type="RefSeq" id="WP_098459781.1">
    <property type="nucleotide sequence ID" value="NZ_PDJC01000001.1"/>
</dbReference>